<proteinExistence type="predicted"/>
<accession>A0A1F4TW59</accession>
<evidence type="ECO:0000313" key="1">
    <source>
        <dbReference type="EMBL" id="OGC36896.1"/>
    </source>
</evidence>
<reference evidence="1 2" key="1">
    <citation type="journal article" date="2016" name="Nat. Commun.">
        <title>Thousands of microbial genomes shed light on interconnected biogeochemical processes in an aquifer system.</title>
        <authorList>
            <person name="Anantharaman K."/>
            <person name="Brown C.T."/>
            <person name="Hug L.A."/>
            <person name="Sharon I."/>
            <person name="Castelle C.J."/>
            <person name="Probst A.J."/>
            <person name="Thomas B.C."/>
            <person name="Singh A."/>
            <person name="Wilkins M.J."/>
            <person name="Karaoz U."/>
            <person name="Brodie E.L."/>
            <person name="Williams K.H."/>
            <person name="Hubbard S.S."/>
            <person name="Banfield J.F."/>
        </authorList>
    </citation>
    <scope>NUCLEOTIDE SEQUENCE [LARGE SCALE GENOMIC DNA]</scope>
</reference>
<dbReference type="Proteomes" id="UP000178951">
    <property type="component" value="Unassembled WGS sequence"/>
</dbReference>
<name>A0A1F4TW59_UNCSA</name>
<dbReference type="EMBL" id="MEUF01000003">
    <property type="protein sequence ID" value="OGC36896.1"/>
    <property type="molecule type" value="Genomic_DNA"/>
</dbReference>
<comment type="caution">
    <text evidence="1">The sequence shown here is derived from an EMBL/GenBank/DDBJ whole genome shotgun (WGS) entry which is preliminary data.</text>
</comment>
<gene>
    <name evidence="1" type="ORF">A2311_04260</name>
</gene>
<dbReference type="AlphaFoldDB" id="A0A1F4TW59"/>
<protein>
    <submittedName>
        <fullName evidence="1">Uncharacterized protein</fullName>
    </submittedName>
</protein>
<organism evidence="1 2">
    <name type="scientific">candidate division WOR-1 bacterium RIFOXYB2_FULL_48_7</name>
    <dbReference type="NCBI Taxonomy" id="1802583"/>
    <lineage>
        <taxon>Bacteria</taxon>
        <taxon>Bacillati</taxon>
        <taxon>Saganbacteria</taxon>
    </lineage>
</organism>
<evidence type="ECO:0000313" key="2">
    <source>
        <dbReference type="Proteomes" id="UP000178951"/>
    </source>
</evidence>
<sequence>MAMSRPRFDGLMEVTGGRMTALIRQRAGVSLRETVAQDRSFLKLTNAGTLEANTASPYAYSGHVADVAFDDSMPGRVKVVGADGRVLNIDYVAIPETNRGLAELADLDFLVDATGVGVKDIKKTPDQDPNFYTEYPGLTVLFSCPVKTVKGIPHLFNGVSYATPGQLNATGSCTTHAGVDLIRYIREPLMQSLGLSEGELIIEGGLLDTTHSLTPTDISTLQYYNGACVAQTTGFGGAAGKVYPVAGIKNINAATNRYESFYDVDGIRAAGTSMFSLSMVVSVRKGMGEVTQELIEAGLRRAAQDPEGRKHIGVINSVFELDKNKKTGILTTLSLSGMTPTTMLPLGDNIKVVKMGGTLVKDGIEYESYVVTVKNAAYDNRLGFTVDMLEEANEIAQASFGTQLIPGFDHQQDVGDALAFVRSAAGQRLFAKALEVTGGQLLKP</sequence>